<protein>
    <recommendedName>
        <fullName evidence="5">Tagatose-bisphosphate aldolase</fullName>
    </recommendedName>
</protein>
<dbReference type="AlphaFoldDB" id="A0A1G2QPL9"/>
<name>A0A1G2QPL9_9BACT</name>
<organism evidence="3 4">
    <name type="scientific">Candidatus Vogelbacteria bacterium RIFOXYD2_FULL_44_9</name>
    <dbReference type="NCBI Taxonomy" id="1802441"/>
    <lineage>
        <taxon>Bacteria</taxon>
        <taxon>Candidatus Vogeliibacteriota</taxon>
    </lineage>
</organism>
<feature type="binding site" evidence="2">
    <location>
        <position position="102"/>
    </location>
    <ligand>
        <name>Zn(2+)</name>
        <dbReference type="ChEBI" id="CHEBI:29105"/>
        <label>2</label>
    </ligand>
</feature>
<dbReference type="PIRSF" id="PIRSF001359">
    <property type="entry name" value="F_bP_aldolase_II"/>
    <property type="match status" value="1"/>
</dbReference>
<dbReference type="SUPFAM" id="SSF51569">
    <property type="entry name" value="Aldolase"/>
    <property type="match status" value="1"/>
</dbReference>
<feature type="binding site" evidence="2">
    <location>
        <position position="213"/>
    </location>
    <ligand>
        <name>Zn(2+)</name>
        <dbReference type="ChEBI" id="CHEBI:29105"/>
        <label>1</label>
        <note>catalytic</note>
    </ligand>
</feature>
<dbReference type="PANTHER" id="PTHR30304">
    <property type="entry name" value="D-TAGATOSE-1,6-BISPHOSPHATE ALDOLASE"/>
    <property type="match status" value="1"/>
</dbReference>
<dbReference type="GO" id="GO:0008270">
    <property type="term" value="F:zinc ion binding"/>
    <property type="evidence" value="ECO:0007669"/>
    <property type="project" value="InterPro"/>
</dbReference>
<keyword evidence="2" id="KW-0862">Zinc</keyword>
<evidence type="ECO:0000256" key="2">
    <source>
        <dbReference type="PIRSR" id="PIRSR001359-3"/>
    </source>
</evidence>
<gene>
    <name evidence="3" type="ORF">A2556_01335</name>
</gene>
<dbReference type="InterPro" id="IPR013785">
    <property type="entry name" value="Aldolase_TIM"/>
</dbReference>
<sequence length="269" mass="28712">MRTLRQVIAEARQNGVAIGQFNISTIEAFWAVVKASETTSRPVIIGLSAGERKFFGTKQARVLVDSVRTEKGLEIFLNADHVHDLDEVREVIEAGYDSLTFDASALNLEENIKLTRKCGALVKELKSPIIFEGEIGFIGTSSGLLTKMPTGVALGNTLTTAEEAGPFIRETGVELLAPAIGNIHGLVASGEPRLDVERAGEIYSMGGAPLVLHGGSGIATEDLKAVIKAGVVIVHVNTEIRLAWKNGLVKSLSAQPNEISPYKLLAESV</sequence>
<dbReference type="PANTHER" id="PTHR30304:SF0">
    <property type="entry name" value="D-TAGATOSE-1,6-BISPHOSPHATE ALDOLASE SUBUNIT GATY-RELATED"/>
    <property type="match status" value="1"/>
</dbReference>
<dbReference type="Gene3D" id="3.20.20.70">
    <property type="entry name" value="Aldolase class I"/>
    <property type="match status" value="1"/>
</dbReference>
<proteinExistence type="predicted"/>
<dbReference type="Proteomes" id="UP000177140">
    <property type="component" value="Unassembled WGS sequence"/>
</dbReference>
<dbReference type="GO" id="GO:0016832">
    <property type="term" value="F:aldehyde-lyase activity"/>
    <property type="evidence" value="ECO:0007669"/>
    <property type="project" value="InterPro"/>
</dbReference>
<dbReference type="Pfam" id="PF01116">
    <property type="entry name" value="F_bP_aldolase"/>
    <property type="match status" value="1"/>
</dbReference>
<evidence type="ECO:0000256" key="1">
    <source>
        <dbReference type="PIRSR" id="PIRSR001359-1"/>
    </source>
</evidence>
<evidence type="ECO:0008006" key="5">
    <source>
        <dbReference type="Google" id="ProtNLM"/>
    </source>
</evidence>
<dbReference type="EMBL" id="MHTM01000013">
    <property type="protein sequence ID" value="OHA62456.1"/>
    <property type="molecule type" value="Genomic_DNA"/>
</dbReference>
<dbReference type="GO" id="GO:0005975">
    <property type="term" value="P:carbohydrate metabolic process"/>
    <property type="evidence" value="ECO:0007669"/>
    <property type="project" value="InterPro"/>
</dbReference>
<comment type="caution">
    <text evidence="3">The sequence shown here is derived from an EMBL/GenBank/DDBJ whole genome shotgun (WGS) entry which is preliminary data.</text>
</comment>
<reference evidence="3 4" key="1">
    <citation type="journal article" date="2016" name="Nat. Commun.">
        <title>Thousands of microbial genomes shed light on interconnected biogeochemical processes in an aquifer system.</title>
        <authorList>
            <person name="Anantharaman K."/>
            <person name="Brown C.T."/>
            <person name="Hug L.A."/>
            <person name="Sharon I."/>
            <person name="Castelle C.J."/>
            <person name="Probst A.J."/>
            <person name="Thomas B.C."/>
            <person name="Singh A."/>
            <person name="Wilkins M.J."/>
            <person name="Karaoz U."/>
            <person name="Brodie E.L."/>
            <person name="Williams K.H."/>
            <person name="Hubbard S.S."/>
            <person name="Banfield J.F."/>
        </authorList>
    </citation>
    <scope>NUCLEOTIDE SEQUENCE [LARGE SCALE GENOMIC DNA]</scope>
</reference>
<evidence type="ECO:0000313" key="4">
    <source>
        <dbReference type="Proteomes" id="UP000177140"/>
    </source>
</evidence>
<comment type="cofactor">
    <cofactor evidence="2">
        <name>Zn(2+)</name>
        <dbReference type="ChEBI" id="CHEBI:29105"/>
    </cofactor>
    <text evidence="2">Binds 2 Zn(2+) ions per subunit. One is catalytic and the other provides a structural contribution.</text>
</comment>
<accession>A0A1G2QPL9</accession>
<dbReference type="InterPro" id="IPR050246">
    <property type="entry name" value="Class_II_FBP_aldolase"/>
</dbReference>
<feature type="binding site" evidence="2">
    <location>
        <position position="81"/>
    </location>
    <ligand>
        <name>Zn(2+)</name>
        <dbReference type="ChEBI" id="CHEBI:29105"/>
        <label>1</label>
        <note>catalytic</note>
    </ligand>
</feature>
<feature type="active site" description="Proton donor" evidence="1">
    <location>
        <position position="80"/>
    </location>
</feature>
<dbReference type="InterPro" id="IPR000771">
    <property type="entry name" value="FBA_II"/>
</dbReference>
<keyword evidence="2" id="KW-0479">Metal-binding</keyword>
<feature type="binding site" evidence="2">
    <location>
        <position position="134"/>
    </location>
    <ligand>
        <name>Zn(2+)</name>
        <dbReference type="ChEBI" id="CHEBI:29105"/>
        <label>2</label>
    </ligand>
</feature>
<evidence type="ECO:0000313" key="3">
    <source>
        <dbReference type="EMBL" id="OHA62456.1"/>
    </source>
</evidence>
<feature type="binding site" evidence="2">
    <location>
        <position position="184"/>
    </location>
    <ligand>
        <name>Zn(2+)</name>
        <dbReference type="ChEBI" id="CHEBI:29105"/>
        <label>1</label>
        <note>catalytic</note>
    </ligand>
</feature>
<feature type="non-terminal residue" evidence="3">
    <location>
        <position position="269"/>
    </location>
</feature>